<sequence>MESSTRVEGIDHDLAALLVALASGPEPTTIDQDLDPHRVAEAVLAEVLSRAALLDQPPIPVTVQFELLTPGKPVGYVVSTGLQDQARPDTVKAGWVPEPEVWIRQDLGEFVRAVFGPAGSPADRTRQVVVRDEPGPRSPAPDDPAMLRWQAAQVAAGRLVLACSPRRHDLAALALRFGSDKWGGHWYTPHYERHFAPYRDRPVRVLEIGIGGYQSSAMGGASLRMWKHYFRRGLIHGVDIADKSGHDETRVRTIRGDQSDVDFLVALNDRHGPFDIVIDDGSHLSEHVIVSLTTLFPLLRHGGLYVVEDLATSYWPAWNGGRTDAGDPATSVGFLKTVVDELQAQDSTASGLEVTGMHFYHNMVVLEKGANREQTAPAWLRGD</sequence>
<feature type="domain" description="Methyltransferase MycE N-terminal" evidence="6">
    <location>
        <begin position="33"/>
        <end position="125"/>
    </location>
</feature>
<dbReference type="Proteomes" id="UP001595859">
    <property type="component" value="Unassembled WGS sequence"/>
</dbReference>
<evidence type="ECO:0000256" key="3">
    <source>
        <dbReference type="ARBA" id="ARBA00022679"/>
    </source>
</evidence>
<gene>
    <name evidence="7" type="ORF">ACFPCV_20445</name>
</gene>
<keyword evidence="2 7" id="KW-0489">Methyltransferase</keyword>
<dbReference type="GO" id="GO:0032259">
    <property type="term" value="P:methylation"/>
    <property type="evidence" value="ECO:0007669"/>
    <property type="project" value="UniProtKB-KW"/>
</dbReference>
<dbReference type="Pfam" id="PF17843">
    <property type="entry name" value="MycE_N"/>
    <property type="match status" value="1"/>
</dbReference>
<reference evidence="8" key="1">
    <citation type="journal article" date="2019" name="Int. J. Syst. Evol. Microbiol.">
        <title>The Global Catalogue of Microorganisms (GCM) 10K type strain sequencing project: providing services to taxonomists for standard genome sequencing and annotation.</title>
        <authorList>
            <consortium name="The Broad Institute Genomics Platform"/>
            <consortium name="The Broad Institute Genome Sequencing Center for Infectious Disease"/>
            <person name="Wu L."/>
            <person name="Ma J."/>
        </authorList>
    </citation>
    <scope>NUCLEOTIDE SEQUENCE [LARGE SCALE GENOMIC DNA]</scope>
    <source>
        <strain evidence="8">ZS-22-S1</strain>
    </source>
</reference>
<proteinExistence type="predicted"/>
<keyword evidence="5" id="KW-0045">Antibiotic biosynthesis</keyword>
<dbReference type="RefSeq" id="WP_378057857.1">
    <property type="nucleotide sequence ID" value="NZ_JBHSIS010000009.1"/>
</dbReference>
<keyword evidence="3" id="KW-0808">Transferase</keyword>
<dbReference type="Gene3D" id="3.40.50.150">
    <property type="entry name" value="Vaccinia Virus protein VP39"/>
    <property type="match status" value="1"/>
</dbReference>
<dbReference type="GO" id="GO:0008168">
    <property type="term" value="F:methyltransferase activity"/>
    <property type="evidence" value="ECO:0007669"/>
    <property type="project" value="UniProtKB-KW"/>
</dbReference>
<evidence type="ECO:0000256" key="5">
    <source>
        <dbReference type="ARBA" id="ARBA00023194"/>
    </source>
</evidence>
<dbReference type="InterPro" id="IPR029063">
    <property type="entry name" value="SAM-dependent_MTases_sf"/>
</dbReference>
<evidence type="ECO:0000256" key="1">
    <source>
        <dbReference type="ARBA" id="ARBA00004792"/>
    </source>
</evidence>
<dbReference type="Gene3D" id="3.30.1050.30">
    <property type="match status" value="1"/>
</dbReference>
<evidence type="ECO:0000256" key="4">
    <source>
        <dbReference type="ARBA" id="ARBA00022691"/>
    </source>
</evidence>
<dbReference type="InterPro" id="IPR040800">
    <property type="entry name" value="MycE_N"/>
</dbReference>
<comment type="caution">
    <text evidence="7">The sequence shown here is derived from an EMBL/GenBank/DDBJ whole genome shotgun (WGS) entry which is preliminary data.</text>
</comment>
<organism evidence="7 8">
    <name type="scientific">Actinophytocola glycyrrhizae</name>
    <dbReference type="NCBI Taxonomy" id="2044873"/>
    <lineage>
        <taxon>Bacteria</taxon>
        <taxon>Bacillati</taxon>
        <taxon>Actinomycetota</taxon>
        <taxon>Actinomycetes</taxon>
        <taxon>Pseudonocardiales</taxon>
        <taxon>Pseudonocardiaceae</taxon>
    </lineage>
</organism>
<keyword evidence="4" id="KW-0949">S-adenosyl-L-methionine</keyword>
<evidence type="ECO:0000313" key="8">
    <source>
        <dbReference type="Proteomes" id="UP001595859"/>
    </source>
</evidence>
<accession>A0ABV9S4Z7</accession>
<dbReference type="EMBL" id="JBHSIS010000009">
    <property type="protein sequence ID" value="MFC4855889.1"/>
    <property type="molecule type" value="Genomic_DNA"/>
</dbReference>
<name>A0ABV9S4Z7_9PSEU</name>
<keyword evidence="8" id="KW-1185">Reference proteome</keyword>
<comment type="pathway">
    <text evidence="1">Antibiotic biosynthesis.</text>
</comment>
<dbReference type="SUPFAM" id="SSF53335">
    <property type="entry name" value="S-adenosyl-L-methionine-dependent methyltransferases"/>
    <property type="match status" value="1"/>
</dbReference>
<evidence type="ECO:0000256" key="2">
    <source>
        <dbReference type="ARBA" id="ARBA00022603"/>
    </source>
</evidence>
<evidence type="ECO:0000259" key="6">
    <source>
        <dbReference type="Pfam" id="PF17843"/>
    </source>
</evidence>
<evidence type="ECO:0000313" key="7">
    <source>
        <dbReference type="EMBL" id="MFC4855889.1"/>
    </source>
</evidence>
<protein>
    <submittedName>
        <fullName evidence="7">Class I SAM-dependent methyltransferase</fullName>
    </submittedName>
</protein>